<comment type="caution">
    <text evidence="8">The sequence shown here is derived from an EMBL/GenBank/DDBJ whole genome shotgun (WGS) entry which is preliminary data.</text>
</comment>
<dbReference type="FunFam" id="1.10.630.10:FF:000018">
    <property type="entry name" value="Cytochrome P450 monooxygenase"/>
    <property type="match status" value="1"/>
</dbReference>
<dbReference type="GO" id="GO:0005506">
    <property type="term" value="F:iron ion binding"/>
    <property type="evidence" value="ECO:0007669"/>
    <property type="project" value="InterPro"/>
</dbReference>
<evidence type="ECO:0000256" key="6">
    <source>
        <dbReference type="ARBA" id="ARBA00023033"/>
    </source>
</evidence>
<dbReference type="Pfam" id="PF00067">
    <property type="entry name" value="p450"/>
    <property type="match status" value="1"/>
</dbReference>
<keyword evidence="3 7" id="KW-0479">Metal-binding</keyword>
<keyword evidence="4 7" id="KW-0560">Oxidoreductase</keyword>
<dbReference type="Proteomes" id="UP000572680">
    <property type="component" value="Unassembled WGS sequence"/>
</dbReference>
<keyword evidence="2 7" id="KW-0349">Heme</keyword>
<dbReference type="GO" id="GO:0020037">
    <property type="term" value="F:heme binding"/>
    <property type="evidence" value="ECO:0007669"/>
    <property type="project" value="InterPro"/>
</dbReference>
<dbReference type="InterPro" id="IPR036396">
    <property type="entry name" value="Cyt_P450_sf"/>
</dbReference>
<dbReference type="PROSITE" id="PS00086">
    <property type="entry name" value="CYTOCHROME_P450"/>
    <property type="match status" value="1"/>
</dbReference>
<dbReference type="PRINTS" id="PR00359">
    <property type="entry name" value="BP450"/>
</dbReference>
<evidence type="ECO:0000256" key="7">
    <source>
        <dbReference type="RuleBase" id="RU000461"/>
    </source>
</evidence>
<dbReference type="PANTHER" id="PTHR46696:SF1">
    <property type="entry name" value="CYTOCHROME P450 YJIB-RELATED"/>
    <property type="match status" value="1"/>
</dbReference>
<dbReference type="GO" id="GO:0016705">
    <property type="term" value="F:oxidoreductase activity, acting on paired donors, with incorporation or reduction of molecular oxygen"/>
    <property type="evidence" value="ECO:0007669"/>
    <property type="project" value="InterPro"/>
</dbReference>
<proteinExistence type="inferred from homology"/>
<evidence type="ECO:0000313" key="9">
    <source>
        <dbReference type="Proteomes" id="UP000572680"/>
    </source>
</evidence>
<accession>A0A7W3LX68</accession>
<gene>
    <name evidence="8" type="ORF">HNR61_007593</name>
</gene>
<dbReference type="CDD" id="cd11029">
    <property type="entry name" value="CYP107-like"/>
    <property type="match status" value="1"/>
</dbReference>
<keyword evidence="5 7" id="KW-0408">Iron</keyword>
<keyword evidence="6 7" id="KW-0503">Monooxygenase</keyword>
<dbReference type="InterPro" id="IPR002397">
    <property type="entry name" value="Cyt_P450_B"/>
</dbReference>
<dbReference type="InterPro" id="IPR017972">
    <property type="entry name" value="Cyt_P450_CS"/>
</dbReference>
<reference evidence="8 9" key="1">
    <citation type="submission" date="2020-08" db="EMBL/GenBank/DDBJ databases">
        <title>Genomic Encyclopedia of Type Strains, Phase IV (KMG-IV): sequencing the most valuable type-strain genomes for metagenomic binning, comparative biology and taxonomic classification.</title>
        <authorList>
            <person name="Goeker M."/>
        </authorList>
    </citation>
    <scope>NUCLEOTIDE SEQUENCE [LARGE SCALE GENOMIC DNA]</scope>
    <source>
        <strain evidence="8 9">DSM 44197</strain>
    </source>
</reference>
<evidence type="ECO:0000256" key="3">
    <source>
        <dbReference type="ARBA" id="ARBA00022723"/>
    </source>
</evidence>
<evidence type="ECO:0000256" key="1">
    <source>
        <dbReference type="ARBA" id="ARBA00010617"/>
    </source>
</evidence>
<dbReference type="Gene3D" id="1.10.630.10">
    <property type="entry name" value="Cytochrome P450"/>
    <property type="match status" value="1"/>
</dbReference>
<protein>
    <submittedName>
        <fullName evidence="8">Cytochrome P450</fullName>
    </submittedName>
</protein>
<sequence length="398" mass="44122">MRERPVHLGDAFFTDPHALYRELRDRGGVHPVVSEHNLTGWMVTGYGPAREALADPRLSKSAERVNALLARQGDREPQVGGRLTSNMLVADPPDHTRLRRLVNKAFTVRAVEAMRPRLEEVTARLLDELSGDAETDLVAAFAEPLPITVICELLGVPFSDRSGFREWTATLLSTAPQADRAHAARSMADYLTALVQDKRAHPAEDMLSALVRARDEDDRLSEPELTSMAFLLLVAGHETTVNLIANGTLALLRAPDQFELLRATPSLIPSAVEEFLRYDGPVNLATLRYTAEPVTIEGVEIPPDTFVHVALPAANRDPARFPDPDRLDVTRDAGGHLAFGHGIHFCVGARLARLEAEIAFRHLLDRFPGLRLARPDEELSWRPSFRIRSLDALPLRLK</sequence>
<keyword evidence="9" id="KW-1185">Reference proteome</keyword>
<evidence type="ECO:0000313" key="8">
    <source>
        <dbReference type="EMBL" id="MBA8955911.1"/>
    </source>
</evidence>
<dbReference type="GO" id="GO:0004497">
    <property type="term" value="F:monooxygenase activity"/>
    <property type="evidence" value="ECO:0007669"/>
    <property type="project" value="UniProtKB-KW"/>
</dbReference>
<dbReference type="EMBL" id="JACJIA010000013">
    <property type="protein sequence ID" value="MBA8955911.1"/>
    <property type="molecule type" value="Genomic_DNA"/>
</dbReference>
<comment type="similarity">
    <text evidence="1 7">Belongs to the cytochrome P450 family.</text>
</comment>
<evidence type="ECO:0000256" key="2">
    <source>
        <dbReference type="ARBA" id="ARBA00022617"/>
    </source>
</evidence>
<dbReference type="AlphaFoldDB" id="A0A7W3LX68"/>
<dbReference type="InterPro" id="IPR001128">
    <property type="entry name" value="Cyt_P450"/>
</dbReference>
<dbReference type="SUPFAM" id="SSF48264">
    <property type="entry name" value="Cytochrome P450"/>
    <property type="match status" value="1"/>
</dbReference>
<organism evidence="8 9">
    <name type="scientific">Actinomadura namibiensis</name>
    <dbReference type="NCBI Taxonomy" id="182080"/>
    <lineage>
        <taxon>Bacteria</taxon>
        <taxon>Bacillati</taxon>
        <taxon>Actinomycetota</taxon>
        <taxon>Actinomycetes</taxon>
        <taxon>Streptosporangiales</taxon>
        <taxon>Thermomonosporaceae</taxon>
        <taxon>Actinomadura</taxon>
    </lineage>
</organism>
<evidence type="ECO:0000256" key="5">
    <source>
        <dbReference type="ARBA" id="ARBA00023004"/>
    </source>
</evidence>
<name>A0A7W3LX68_ACTNM</name>
<evidence type="ECO:0000256" key="4">
    <source>
        <dbReference type="ARBA" id="ARBA00023002"/>
    </source>
</evidence>
<dbReference type="RefSeq" id="WP_182847852.1">
    <property type="nucleotide sequence ID" value="NZ_BAAALP010000026.1"/>
</dbReference>
<dbReference type="PANTHER" id="PTHR46696">
    <property type="entry name" value="P450, PUTATIVE (EUROFUNG)-RELATED"/>
    <property type="match status" value="1"/>
</dbReference>